<feature type="binding site" evidence="12 13">
    <location>
        <position position="293"/>
    </location>
    <ligand>
        <name>L-serine</name>
        <dbReference type="ChEBI" id="CHEBI:33384"/>
    </ligand>
</feature>
<gene>
    <name evidence="12" type="primary">serS</name>
    <name evidence="17" type="ORF">PMO31116_04275</name>
</gene>
<dbReference type="InterPro" id="IPR045864">
    <property type="entry name" value="aa-tRNA-synth_II/BPL/LPL"/>
</dbReference>
<dbReference type="NCBIfam" id="TIGR00414">
    <property type="entry name" value="serS"/>
    <property type="match status" value="1"/>
</dbReference>
<dbReference type="Pfam" id="PF00587">
    <property type="entry name" value="tRNA-synt_2b"/>
    <property type="match status" value="1"/>
</dbReference>
<comment type="subunit">
    <text evidence="12">Homodimer. The tRNA molecule binds across the dimer.</text>
</comment>
<dbReference type="GO" id="GO:0005737">
    <property type="term" value="C:cytoplasm"/>
    <property type="evidence" value="ECO:0007669"/>
    <property type="project" value="UniProtKB-SubCell"/>
</dbReference>
<keyword evidence="6 12" id="KW-0547">Nucleotide-binding</keyword>
<dbReference type="CDD" id="cd00770">
    <property type="entry name" value="SerRS_core"/>
    <property type="match status" value="1"/>
</dbReference>
<feature type="coiled-coil region" evidence="15">
    <location>
        <begin position="30"/>
        <end position="57"/>
    </location>
</feature>
<dbReference type="AlphaFoldDB" id="A0A5E4Y6Q2"/>
<evidence type="ECO:0000256" key="6">
    <source>
        <dbReference type="ARBA" id="ARBA00022741"/>
    </source>
</evidence>
<dbReference type="Proteomes" id="UP000368474">
    <property type="component" value="Unassembled WGS sequence"/>
</dbReference>
<evidence type="ECO:0000313" key="17">
    <source>
        <dbReference type="EMBL" id="VVE44244.1"/>
    </source>
</evidence>
<dbReference type="GO" id="GO:0006434">
    <property type="term" value="P:seryl-tRNA aminoacylation"/>
    <property type="evidence" value="ECO:0007669"/>
    <property type="project" value="UniProtKB-UniRule"/>
</dbReference>
<comment type="pathway">
    <text evidence="2 12">Aminoacyl-tRNA biosynthesis; selenocysteinyl-tRNA(Sec) biosynthesis; L-seryl-tRNA(Sec) from L-serine and tRNA(Sec): step 1/1.</text>
</comment>
<feature type="binding site" evidence="13">
    <location>
        <position position="239"/>
    </location>
    <ligand>
        <name>L-serine</name>
        <dbReference type="ChEBI" id="CHEBI:33384"/>
    </ligand>
</feature>
<dbReference type="UniPathway" id="UPA00906">
    <property type="reaction ID" value="UER00895"/>
</dbReference>
<dbReference type="PIRSF" id="PIRSF001529">
    <property type="entry name" value="Ser-tRNA-synth_IIa"/>
    <property type="match status" value="1"/>
</dbReference>
<evidence type="ECO:0000256" key="1">
    <source>
        <dbReference type="ARBA" id="ARBA00004496"/>
    </source>
</evidence>
<evidence type="ECO:0000256" key="3">
    <source>
        <dbReference type="ARBA" id="ARBA00010728"/>
    </source>
</evidence>
<dbReference type="InterPro" id="IPR002314">
    <property type="entry name" value="aa-tRNA-synt_IIb"/>
</dbReference>
<dbReference type="InterPro" id="IPR042103">
    <property type="entry name" value="SerRS_1_N_sf"/>
</dbReference>
<comment type="similarity">
    <text evidence="3 12">Belongs to the class-II aminoacyl-tRNA synthetase family. Type-1 seryl-tRNA synthetase subfamily.</text>
</comment>
<dbReference type="EC" id="6.1.1.11" evidence="12"/>
<dbReference type="Gene3D" id="1.10.287.40">
    <property type="entry name" value="Serine-tRNA synthetase, tRNA binding domain"/>
    <property type="match status" value="1"/>
</dbReference>
<dbReference type="PANTHER" id="PTHR43697:SF1">
    <property type="entry name" value="SERINE--TRNA LIGASE"/>
    <property type="match status" value="1"/>
</dbReference>
<comment type="catalytic activity">
    <reaction evidence="10 12">
        <text>tRNA(Sec) + L-serine + ATP = L-seryl-tRNA(Sec) + AMP + diphosphate + H(+)</text>
        <dbReference type="Rhea" id="RHEA:42580"/>
        <dbReference type="Rhea" id="RHEA-COMP:9742"/>
        <dbReference type="Rhea" id="RHEA-COMP:10128"/>
        <dbReference type="ChEBI" id="CHEBI:15378"/>
        <dbReference type="ChEBI" id="CHEBI:30616"/>
        <dbReference type="ChEBI" id="CHEBI:33019"/>
        <dbReference type="ChEBI" id="CHEBI:33384"/>
        <dbReference type="ChEBI" id="CHEBI:78442"/>
        <dbReference type="ChEBI" id="CHEBI:78533"/>
        <dbReference type="ChEBI" id="CHEBI:456215"/>
        <dbReference type="EC" id="6.1.1.11"/>
    </reaction>
</comment>
<dbReference type="HAMAP" id="MF_00176">
    <property type="entry name" value="Ser_tRNA_synth_type1"/>
    <property type="match status" value="1"/>
</dbReference>
<feature type="binding site" evidence="13">
    <location>
        <position position="270"/>
    </location>
    <ligand>
        <name>L-serine</name>
        <dbReference type="ChEBI" id="CHEBI:33384"/>
    </ligand>
</feature>
<dbReference type="InterPro" id="IPR010978">
    <property type="entry name" value="tRNA-bd_arm"/>
</dbReference>
<name>A0A5E4Y6Q2_9BURK</name>
<feature type="binding site" evidence="12">
    <location>
        <begin position="239"/>
        <end position="241"/>
    </location>
    <ligand>
        <name>L-serine</name>
        <dbReference type="ChEBI" id="CHEBI:33384"/>
    </ligand>
</feature>
<dbReference type="GO" id="GO:0005524">
    <property type="term" value="F:ATP binding"/>
    <property type="evidence" value="ECO:0007669"/>
    <property type="project" value="UniProtKB-UniRule"/>
</dbReference>
<evidence type="ECO:0000256" key="12">
    <source>
        <dbReference type="HAMAP-Rule" id="MF_00176"/>
    </source>
</evidence>
<keyword evidence="7 12" id="KW-0067">ATP-binding</keyword>
<feature type="domain" description="Aminoacyl-transfer RNA synthetases class-II family profile" evidence="16">
    <location>
        <begin position="170"/>
        <end position="417"/>
    </location>
</feature>
<feature type="binding site" evidence="12 14">
    <location>
        <begin position="270"/>
        <end position="272"/>
    </location>
    <ligand>
        <name>ATP</name>
        <dbReference type="ChEBI" id="CHEBI:30616"/>
    </ligand>
</feature>
<evidence type="ECO:0000313" key="18">
    <source>
        <dbReference type="Proteomes" id="UP000368474"/>
    </source>
</evidence>
<comment type="domain">
    <text evidence="12">Consists of two distinct domains, a catalytic core and a N-terminal extension that is involved in tRNA binding.</text>
</comment>
<evidence type="ECO:0000256" key="13">
    <source>
        <dbReference type="PIRSR" id="PIRSR001529-1"/>
    </source>
</evidence>
<dbReference type="InterPro" id="IPR033729">
    <property type="entry name" value="SerRS_core"/>
</dbReference>
<dbReference type="PROSITE" id="PS50862">
    <property type="entry name" value="AA_TRNA_LIGASE_II"/>
    <property type="match status" value="1"/>
</dbReference>
<keyword evidence="8 12" id="KW-0648">Protein biosynthesis</keyword>
<keyword evidence="4 12" id="KW-0963">Cytoplasm</keyword>
<keyword evidence="5 12" id="KW-0436">Ligase</keyword>
<comment type="catalytic activity">
    <reaction evidence="11 12">
        <text>tRNA(Ser) + L-serine + ATP = L-seryl-tRNA(Ser) + AMP + diphosphate + H(+)</text>
        <dbReference type="Rhea" id="RHEA:12292"/>
        <dbReference type="Rhea" id="RHEA-COMP:9669"/>
        <dbReference type="Rhea" id="RHEA-COMP:9703"/>
        <dbReference type="ChEBI" id="CHEBI:15378"/>
        <dbReference type="ChEBI" id="CHEBI:30616"/>
        <dbReference type="ChEBI" id="CHEBI:33019"/>
        <dbReference type="ChEBI" id="CHEBI:33384"/>
        <dbReference type="ChEBI" id="CHEBI:78442"/>
        <dbReference type="ChEBI" id="CHEBI:78533"/>
        <dbReference type="ChEBI" id="CHEBI:456215"/>
        <dbReference type="EC" id="6.1.1.11"/>
    </reaction>
</comment>
<dbReference type="InterPro" id="IPR002317">
    <property type="entry name" value="Ser-tRNA-ligase_type_1"/>
</dbReference>
<dbReference type="Pfam" id="PF02403">
    <property type="entry name" value="Seryl_tRNA_N"/>
    <property type="match status" value="1"/>
</dbReference>
<reference evidence="17 18" key="1">
    <citation type="submission" date="2019-08" db="EMBL/GenBank/DDBJ databases">
        <authorList>
            <person name="Peeters C."/>
        </authorList>
    </citation>
    <scope>NUCLEOTIDE SEQUENCE [LARGE SCALE GENOMIC DNA]</scope>
    <source>
        <strain evidence="17 18">LMG 31116</strain>
    </source>
</reference>
<keyword evidence="18" id="KW-1185">Reference proteome</keyword>
<dbReference type="GO" id="GO:0004828">
    <property type="term" value="F:serine-tRNA ligase activity"/>
    <property type="evidence" value="ECO:0007669"/>
    <property type="project" value="UniProtKB-UniRule"/>
</dbReference>
<evidence type="ECO:0000256" key="15">
    <source>
        <dbReference type="SAM" id="Coils"/>
    </source>
</evidence>
<dbReference type="RefSeq" id="WP_150568409.1">
    <property type="nucleotide sequence ID" value="NZ_CABPSD010000017.1"/>
</dbReference>
<dbReference type="PANTHER" id="PTHR43697">
    <property type="entry name" value="SERYL-TRNA SYNTHETASE"/>
    <property type="match status" value="1"/>
</dbReference>
<feature type="binding site" evidence="12">
    <location>
        <position position="392"/>
    </location>
    <ligand>
        <name>L-serine</name>
        <dbReference type="ChEBI" id="CHEBI:33384"/>
    </ligand>
</feature>
<protein>
    <recommendedName>
        <fullName evidence="12">Serine--tRNA ligase</fullName>
        <ecNumber evidence="12">6.1.1.11</ecNumber>
    </recommendedName>
    <alternativeName>
        <fullName evidence="12">Seryl-tRNA synthetase</fullName>
        <shortName evidence="12">SerRS</shortName>
    </alternativeName>
    <alternativeName>
        <fullName evidence="12">Seryl-tRNA(Ser/Sec) synthetase</fullName>
    </alternativeName>
</protein>
<feature type="binding site" evidence="12 14">
    <location>
        <begin position="357"/>
        <end position="360"/>
    </location>
    <ligand>
        <name>ATP</name>
        <dbReference type="ChEBI" id="CHEBI:30616"/>
    </ligand>
</feature>
<keyword evidence="15" id="KW-0175">Coiled coil</keyword>
<evidence type="ECO:0000256" key="5">
    <source>
        <dbReference type="ARBA" id="ARBA00022598"/>
    </source>
</evidence>
<comment type="function">
    <text evidence="12">Catalyzes the attachment of serine to tRNA(Ser). Is also able to aminoacylate tRNA(Sec) with serine, to form the misacylated tRNA L-seryl-tRNA(Sec), which will be further converted into selenocysteinyl-tRNA(Sec).</text>
</comment>
<proteinExistence type="inferred from homology"/>
<evidence type="ECO:0000256" key="8">
    <source>
        <dbReference type="ARBA" id="ARBA00022917"/>
    </source>
</evidence>
<dbReference type="SUPFAM" id="SSF55681">
    <property type="entry name" value="Class II aaRS and biotin synthetases"/>
    <property type="match status" value="1"/>
</dbReference>
<evidence type="ECO:0000256" key="14">
    <source>
        <dbReference type="PIRSR" id="PIRSR001529-2"/>
    </source>
</evidence>
<evidence type="ECO:0000256" key="2">
    <source>
        <dbReference type="ARBA" id="ARBA00005045"/>
    </source>
</evidence>
<feature type="binding site" evidence="13">
    <location>
        <position position="390"/>
    </location>
    <ligand>
        <name>L-serine</name>
        <dbReference type="ChEBI" id="CHEBI:33384"/>
    </ligand>
</feature>
<organism evidence="17 18">
    <name type="scientific">Pandoraea morbifera</name>
    <dbReference type="NCBI Taxonomy" id="2508300"/>
    <lineage>
        <taxon>Bacteria</taxon>
        <taxon>Pseudomonadati</taxon>
        <taxon>Pseudomonadota</taxon>
        <taxon>Betaproteobacteria</taxon>
        <taxon>Burkholderiales</taxon>
        <taxon>Burkholderiaceae</taxon>
        <taxon>Pandoraea</taxon>
    </lineage>
</organism>
<keyword evidence="9 12" id="KW-0030">Aminoacyl-tRNA synthetase</keyword>
<evidence type="ECO:0000256" key="10">
    <source>
        <dbReference type="ARBA" id="ARBA00047929"/>
    </source>
</evidence>
<evidence type="ECO:0000259" key="16">
    <source>
        <dbReference type="PROSITE" id="PS50862"/>
    </source>
</evidence>
<accession>A0A5E4Y6Q2</accession>
<evidence type="ECO:0000256" key="9">
    <source>
        <dbReference type="ARBA" id="ARBA00023146"/>
    </source>
</evidence>
<dbReference type="InterPro" id="IPR015866">
    <property type="entry name" value="Ser-tRNA-synth_1_N"/>
</dbReference>
<evidence type="ECO:0000256" key="4">
    <source>
        <dbReference type="ARBA" id="ARBA00022490"/>
    </source>
</evidence>
<sequence>MLDIQLLRKDLDGVAARLKARGYTLDVAAFAALEAERKQIQTQTEELQARRNALSKQVGMKKGKGEDASAEIAEVGGIADKLKASSERLEEIQARLSELLLGVPNLPHESVPVGSDESQNVEVRRWGTPRQFDFTPRDHVDLGAALGLDFDAAAKLAGARFSVMKGGIARLHRALAQFMIDTHTSEHGYTETYVPYIVNAASMRGTGQLPKFEDDLFKVPRKVGGDEGERIENFYLIPTAEVSLTNLVRDELLANDALPMRMVAHTPCFRSEAGSYGKDTRGMIRQHQFDKVELVHVVRPEESYDTLEMLVGHAEAILKKLELPFRTIVLCTGDMGFGSAKTYDMEVWIPAQNTYREISSCSNMESFQARRMQARFRNAQGKPELVHTLNGSGLAVGRALVAVLENYQNADGSITVPDVLRLYMGGIERLVPAK</sequence>
<comment type="subcellular location">
    <subcellularLocation>
        <location evidence="1 12">Cytoplasm</location>
    </subcellularLocation>
</comment>
<comment type="caution">
    <text evidence="12">Lacks conserved residue(s) required for the propagation of feature annotation.</text>
</comment>
<evidence type="ECO:0000256" key="7">
    <source>
        <dbReference type="ARBA" id="ARBA00022840"/>
    </source>
</evidence>
<dbReference type="PRINTS" id="PR00981">
    <property type="entry name" value="TRNASYNTHSER"/>
</dbReference>
<evidence type="ECO:0000256" key="11">
    <source>
        <dbReference type="ARBA" id="ARBA00048823"/>
    </source>
</evidence>
<dbReference type="SUPFAM" id="SSF46589">
    <property type="entry name" value="tRNA-binding arm"/>
    <property type="match status" value="1"/>
</dbReference>
<dbReference type="GO" id="GO:0016260">
    <property type="term" value="P:selenocysteine biosynthetic process"/>
    <property type="evidence" value="ECO:0007669"/>
    <property type="project" value="UniProtKB-UniRule"/>
</dbReference>
<dbReference type="InterPro" id="IPR006195">
    <property type="entry name" value="aa-tRNA-synth_II"/>
</dbReference>
<dbReference type="Gene3D" id="3.30.930.10">
    <property type="entry name" value="Bira Bifunctional Protein, Domain 2"/>
    <property type="match status" value="1"/>
</dbReference>
<dbReference type="EMBL" id="CABPSD010000017">
    <property type="protein sequence ID" value="VVE44244.1"/>
    <property type="molecule type" value="Genomic_DNA"/>
</dbReference>